<sequence length="82" mass="9033">MHMTNENSETPNGYSFWSACIAMVTFFAIADVLTGGLVRESVVRNQTEYAVTFAFVIATLGVFAKESPPGLKFVRACSRHKL</sequence>
<dbReference type="Proteomes" id="UP000235584">
    <property type="component" value="Chromosome"/>
</dbReference>
<organism evidence="1 2">
    <name type="scientific">Bacteriovorax stolpii</name>
    <name type="common">Bdellovibrio stolpii</name>
    <dbReference type="NCBI Taxonomy" id="960"/>
    <lineage>
        <taxon>Bacteria</taxon>
        <taxon>Pseudomonadati</taxon>
        <taxon>Bdellovibrionota</taxon>
        <taxon>Bacteriovoracia</taxon>
        <taxon>Bacteriovoracales</taxon>
        <taxon>Bacteriovoracaceae</taxon>
        <taxon>Bacteriovorax</taxon>
    </lineage>
</organism>
<dbReference type="EMBL" id="CP025704">
    <property type="protein sequence ID" value="AUN99205.1"/>
    <property type="molecule type" value="Genomic_DNA"/>
</dbReference>
<dbReference type="AlphaFoldDB" id="A0A2K9NVX9"/>
<reference evidence="1 2" key="1">
    <citation type="submission" date="2018-01" db="EMBL/GenBank/DDBJ databases">
        <title>Complete genome sequence of Bacteriovorax stolpii DSM12778.</title>
        <authorList>
            <person name="Tang B."/>
            <person name="Chang J."/>
        </authorList>
    </citation>
    <scope>NUCLEOTIDE SEQUENCE [LARGE SCALE GENOMIC DNA]</scope>
    <source>
        <strain evidence="1 2">DSM 12778</strain>
    </source>
</reference>
<keyword evidence="2" id="KW-1185">Reference proteome</keyword>
<gene>
    <name evidence="1" type="ORF">C0V70_14050</name>
</gene>
<proteinExistence type="predicted"/>
<dbReference type="KEGG" id="bsto:C0V70_14050"/>
<evidence type="ECO:0000313" key="1">
    <source>
        <dbReference type="EMBL" id="AUN99205.1"/>
    </source>
</evidence>
<name>A0A2K9NVX9_BACTC</name>
<dbReference type="RefSeq" id="WP_102244496.1">
    <property type="nucleotide sequence ID" value="NZ_CP025704.1"/>
</dbReference>
<evidence type="ECO:0000313" key="2">
    <source>
        <dbReference type="Proteomes" id="UP000235584"/>
    </source>
</evidence>
<protein>
    <submittedName>
        <fullName evidence="1">Uncharacterized protein</fullName>
    </submittedName>
</protein>
<accession>A0A2K9NVX9</accession>